<dbReference type="CDD" id="cd06464">
    <property type="entry name" value="ACD_sHsps-like"/>
    <property type="match status" value="1"/>
</dbReference>
<comment type="similarity">
    <text evidence="1 2">Belongs to the small heat shock protein (HSP20) family.</text>
</comment>
<feature type="domain" description="SHSP" evidence="3">
    <location>
        <begin position="52"/>
        <end position="167"/>
    </location>
</feature>
<evidence type="ECO:0000256" key="1">
    <source>
        <dbReference type="PROSITE-ProRule" id="PRU00285"/>
    </source>
</evidence>
<organism evidence="4 5">
    <name type="scientific">Oxalobacter vibrioformis</name>
    <dbReference type="NCBI Taxonomy" id="933080"/>
    <lineage>
        <taxon>Bacteria</taxon>
        <taxon>Pseudomonadati</taxon>
        <taxon>Pseudomonadota</taxon>
        <taxon>Betaproteobacteria</taxon>
        <taxon>Burkholderiales</taxon>
        <taxon>Oxalobacteraceae</taxon>
        <taxon>Oxalobacter</taxon>
    </lineage>
</organism>
<evidence type="ECO:0000259" key="3">
    <source>
        <dbReference type="PROSITE" id="PS01031"/>
    </source>
</evidence>
<gene>
    <name evidence="4" type="ORF">NB640_09005</name>
</gene>
<evidence type="ECO:0000313" key="5">
    <source>
        <dbReference type="Proteomes" id="UP001156215"/>
    </source>
</evidence>
<dbReference type="Gene3D" id="2.60.40.790">
    <property type="match status" value="1"/>
</dbReference>
<keyword evidence="5" id="KW-1185">Reference proteome</keyword>
<name>A0A9E9P1Z7_9BURK</name>
<sequence length="167" mass="18799">MLDSIKQASKNIGRELNRAWENLSDGWRELLSRSNNSLTHFEPGMMDGQLEDEANLNFPRWGLIASEVEETASDIIVRIEIPGVEKQDCTIRVEGSTLIISGEKRFARESAESHYHAMERAYGVFERRIALLRHVDAEKATANAINGVLLIRLPKAATDTVRDIPIN</sequence>
<dbReference type="PANTHER" id="PTHR11527">
    <property type="entry name" value="HEAT-SHOCK PROTEIN 20 FAMILY MEMBER"/>
    <property type="match status" value="1"/>
</dbReference>
<dbReference type="InterPro" id="IPR008978">
    <property type="entry name" value="HSP20-like_chaperone"/>
</dbReference>
<proteinExistence type="inferred from homology"/>
<dbReference type="KEGG" id="ovb:NB640_09005"/>
<dbReference type="InterPro" id="IPR002068">
    <property type="entry name" value="A-crystallin/Hsp20_dom"/>
</dbReference>
<dbReference type="InterPro" id="IPR031107">
    <property type="entry name" value="Small_HSP"/>
</dbReference>
<accession>A0A9E9P1Z7</accession>
<dbReference type="Pfam" id="PF00011">
    <property type="entry name" value="HSP20"/>
    <property type="match status" value="1"/>
</dbReference>
<dbReference type="SUPFAM" id="SSF49764">
    <property type="entry name" value="HSP20-like chaperones"/>
    <property type="match status" value="1"/>
</dbReference>
<evidence type="ECO:0000313" key="4">
    <source>
        <dbReference type="EMBL" id="WAW09387.1"/>
    </source>
</evidence>
<reference evidence="4" key="1">
    <citation type="journal article" date="2022" name="Front. Microbiol.">
        <title>New perspectives on an old grouping: The genomic and phenotypic variability of Oxalobacter formigenes and the implications for calcium oxalate stone prevention.</title>
        <authorList>
            <person name="Chmiel J.A."/>
            <person name="Carr C."/>
            <person name="Stuivenberg G.A."/>
            <person name="Venema R."/>
            <person name="Chanyi R.M."/>
            <person name="Al K.F."/>
            <person name="Giguere D."/>
            <person name="Say H."/>
            <person name="Akouris P.P."/>
            <person name="Dominguez Romero S.A."/>
            <person name="Kwong A."/>
            <person name="Tai V."/>
            <person name="Koval S.F."/>
            <person name="Razvi H."/>
            <person name="Bjazevic J."/>
            <person name="Burton J.P."/>
        </authorList>
    </citation>
    <scope>NUCLEOTIDE SEQUENCE</scope>
    <source>
        <strain evidence="4">WoOx3</strain>
    </source>
</reference>
<dbReference type="Proteomes" id="UP001156215">
    <property type="component" value="Chromosome"/>
</dbReference>
<protein>
    <submittedName>
        <fullName evidence="4">Hsp20/alpha crystallin family protein</fullName>
    </submittedName>
</protein>
<dbReference type="PROSITE" id="PS01031">
    <property type="entry name" value="SHSP"/>
    <property type="match status" value="1"/>
</dbReference>
<dbReference type="RefSeq" id="WP_269308384.1">
    <property type="nucleotide sequence ID" value="NZ_CP098242.1"/>
</dbReference>
<dbReference type="AlphaFoldDB" id="A0A9E9P1Z7"/>
<dbReference type="EMBL" id="CP098242">
    <property type="protein sequence ID" value="WAW09387.1"/>
    <property type="molecule type" value="Genomic_DNA"/>
</dbReference>
<evidence type="ECO:0000256" key="2">
    <source>
        <dbReference type="RuleBase" id="RU003616"/>
    </source>
</evidence>